<dbReference type="InterPro" id="IPR027417">
    <property type="entry name" value="P-loop_NTPase"/>
</dbReference>
<dbReference type="RefSeq" id="WP_204374894.1">
    <property type="nucleotide sequence ID" value="NZ_LGIA01000041.1"/>
</dbReference>
<dbReference type="Proteomes" id="UP000036958">
    <property type="component" value="Unassembled WGS sequence"/>
</dbReference>
<dbReference type="STRING" id="1409788.NC99_09940"/>
<protein>
    <submittedName>
        <fullName evidence="2">ATPase</fullName>
    </submittedName>
</protein>
<reference evidence="3" key="1">
    <citation type="submission" date="2015-07" db="EMBL/GenBank/DDBJ databases">
        <title>Genome sequencing of Sunxiuqinia dokdonensis strain SK.</title>
        <authorList>
            <person name="Ahn S."/>
            <person name="Kim B.-C."/>
        </authorList>
    </citation>
    <scope>NUCLEOTIDE SEQUENCE [LARGE SCALE GENOMIC DNA]</scope>
    <source>
        <strain evidence="3">SK</strain>
    </source>
</reference>
<comment type="caution">
    <text evidence="2">The sequence shown here is derived from an EMBL/GenBank/DDBJ whole genome shotgun (WGS) entry which is preliminary data.</text>
</comment>
<dbReference type="GO" id="GO:0016887">
    <property type="term" value="F:ATP hydrolysis activity"/>
    <property type="evidence" value="ECO:0007669"/>
    <property type="project" value="InterPro"/>
</dbReference>
<dbReference type="SUPFAM" id="SSF52540">
    <property type="entry name" value="P-loop containing nucleoside triphosphate hydrolases"/>
    <property type="match status" value="1"/>
</dbReference>
<evidence type="ECO:0000259" key="1">
    <source>
        <dbReference type="Pfam" id="PF13304"/>
    </source>
</evidence>
<dbReference type="Pfam" id="PF13304">
    <property type="entry name" value="AAA_21"/>
    <property type="match status" value="1"/>
</dbReference>
<sequence length="439" mass="50927">MYFNHFIIYICKIITNTNVKMVLEIRIGNFFSIKDEIVLDFRAANIKSANARALSNNLFDFNKTPILKTIAIYGANASGKSNIIKAIRFCNALVFESHQHNENTIYNFQPFKFNGYSGKPSTYFIRFVSKGIEYEYSYSLTQQKIISESLYFYPKGRIKEIFTRDERLGKAKKEKYSFGDQIKRPMDVAENTSEKTLYISRASQMDREIGKEIFNYFHSQFILDYVGFGASAIETLSNQNRKQLIEAIKIADSDIIDVKIKVLKKAGKHYKADAQTMTLTVEDVVQDYLQIRTFHKASPSTAFDFLTEESQGTIKLFFIMLTILDVVKHNKVLLIDEIEDSLHPKIIEYLFNIFRTGIRAQLLCTTHNTRFLNLKNVRKDQIFFANKNQDGSTDLYSLYDYSDFRDTMDLEKAYLQGRFDAIPFMNDSNEKIKSLFDGQ</sequence>
<dbReference type="PANTHER" id="PTHR40396:SF1">
    <property type="entry name" value="ATPASE AAA-TYPE CORE DOMAIN-CONTAINING PROTEIN"/>
    <property type="match status" value="1"/>
</dbReference>
<dbReference type="EMBL" id="LGIA01000041">
    <property type="protein sequence ID" value="KOH46216.1"/>
    <property type="molecule type" value="Genomic_DNA"/>
</dbReference>
<dbReference type="InterPro" id="IPR003959">
    <property type="entry name" value="ATPase_AAA_core"/>
</dbReference>
<feature type="domain" description="ATPase AAA-type core" evidence="1">
    <location>
        <begin position="71"/>
        <end position="372"/>
    </location>
</feature>
<dbReference type="PATRIC" id="fig|1409788.3.peg.1012"/>
<organism evidence="2 3">
    <name type="scientific">Sunxiuqinia dokdonensis</name>
    <dbReference type="NCBI Taxonomy" id="1409788"/>
    <lineage>
        <taxon>Bacteria</taxon>
        <taxon>Pseudomonadati</taxon>
        <taxon>Bacteroidota</taxon>
        <taxon>Bacteroidia</taxon>
        <taxon>Marinilabiliales</taxon>
        <taxon>Prolixibacteraceae</taxon>
        <taxon>Sunxiuqinia</taxon>
    </lineage>
</organism>
<dbReference type="AlphaFoldDB" id="A0A0L8VCP6"/>
<gene>
    <name evidence="2" type="ORF">NC99_09940</name>
</gene>
<keyword evidence="3" id="KW-1185">Reference proteome</keyword>
<dbReference type="GO" id="GO:0005524">
    <property type="term" value="F:ATP binding"/>
    <property type="evidence" value="ECO:0007669"/>
    <property type="project" value="InterPro"/>
</dbReference>
<dbReference type="PANTHER" id="PTHR40396">
    <property type="entry name" value="ATPASE-LIKE PROTEIN"/>
    <property type="match status" value="1"/>
</dbReference>
<evidence type="ECO:0000313" key="3">
    <source>
        <dbReference type="Proteomes" id="UP000036958"/>
    </source>
</evidence>
<name>A0A0L8VCP6_9BACT</name>
<dbReference type="Gene3D" id="3.40.50.300">
    <property type="entry name" value="P-loop containing nucleotide triphosphate hydrolases"/>
    <property type="match status" value="1"/>
</dbReference>
<evidence type="ECO:0000313" key="2">
    <source>
        <dbReference type="EMBL" id="KOH46216.1"/>
    </source>
</evidence>
<proteinExistence type="predicted"/>
<accession>A0A0L8VCP6</accession>